<feature type="transmembrane region" description="Helical" evidence="1">
    <location>
        <begin position="118"/>
        <end position="137"/>
    </location>
</feature>
<keyword evidence="7" id="KW-1185">Reference proteome</keyword>
<dbReference type="InterPro" id="IPR052155">
    <property type="entry name" value="Biofilm_reg_signaling"/>
</dbReference>
<dbReference type="PROSITE" id="PS50113">
    <property type="entry name" value="PAC"/>
    <property type="match status" value="2"/>
</dbReference>
<proteinExistence type="predicted"/>
<evidence type="ECO:0000259" key="2">
    <source>
        <dbReference type="PROSITE" id="PS50112"/>
    </source>
</evidence>
<dbReference type="InterPro" id="IPR000700">
    <property type="entry name" value="PAS-assoc_C"/>
</dbReference>
<dbReference type="EMBL" id="JAHQZT010000005">
    <property type="protein sequence ID" value="MBV0932753.1"/>
    <property type="molecule type" value="Genomic_DNA"/>
</dbReference>
<accession>A0ABS6M8Z9</accession>
<evidence type="ECO:0000313" key="6">
    <source>
        <dbReference type="EMBL" id="MBV0932753.1"/>
    </source>
</evidence>
<feature type="domain" description="PAS" evidence="2">
    <location>
        <begin position="584"/>
        <end position="641"/>
    </location>
</feature>
<keyword evidence="1" id="KW-1133">Transmembrane helix</keyword>
<name>A0ABS6M8Z9_9GAMM</name>
<evidence type="ECO:0000259" key="4">
    <source>
        <dbReference type="PROSITE" id="PS50883"/>
    </source>
</evidence>
<feature type="transmembrane region" description="Helical" evidence="1">
    <location>
        <begin position="85"/>
        <end position="106"/>
    </location>
</feature>
<dbReference type="InterPro" id="IPR000014">
    <property type="entry name" value="PAS"/>
</dbReference>
<keyword evidence="1" id="KW-0472">Membrane</keyword>
<dbReference type="PROSITE" id="PS50887">
    <property type="entry name" value="GGDEF"/>
    <property type="match status" value="1"/>
</dbReference>
<dbReference type="SMART" id="SM00267">
    <property type="entry name" value="GGDEF"/>
    <property type="match status" value="1"/>
</dbReference>
<feature type="transmembrane region" description="Helical" evidence="1">
    <location>
        <begin position="45"/>
        <end position="64"/>
    </location>
</feature>
<dbReference type="SMART" id="SM00052">
    <property type="entry name" value="EAL"/>
    <property type="match status" value="1"/>
</dbReference>
<dbReference type="Pfam" id="PF00990">
    <property type="entry name" value="GGDEF"/>
    <property type="match status" value="1"/>
</dbReference>
<dbReference type="PROSITE" id="PS50112">
    <property type="entry name" value="PAS"/>
    <property type="match status" value="1"/>
</dbReference>
<dbReference type="InterPro" id="IPR001633">
    <property type="entry name" value="EAL_dom"/>
</dbReference>
<dbReference type="RefSeq" id="WP_217334179.1">
    <property type="nucleotide sequence ID" value="NZ_JAHQZT010000005.1"/>
</dbReference>
<dbReference type="Pfam" id="PF13185">
    <property type="entry name" value="GAF_2"/>
    <property type="match status" value="1"/>
</dbReference>
<dbReference type="CDD" id="cd01948">
    <property type="entry name" value="EAL"/>
    <property type="match status" value="1"/>
</dbReference>
<dbReference type="Proteomes" id="UP000755551">
    <property type="component" value="Unassembled WGS sequence"/>
</dbReference>
<feature type="domain" description="GGDEF" evidence="5">
    <location>
        <begin position="739"/>
        <end position="872"/>
    </location>
</feature>
<sequence length="1138" mass="127830">MMQSEKGRPLALAVLYLLFGLFWVHGSDVLIAAMTSTVASFEQVSRFKGTVFVLLSAGLIYGALSRWRPVFRIDRFHQSSGHWTVLAGLLLIVLLMPTAGGTLSHWLEGQPGLTEEHWPWWLLTGVLAVLASLILLLNSRRQLYEALSRFTRHEALRREQLLVGFFDMPYIGMGFTDPATGRWLRANEFLQALLGFDSEALCQRDWQGLTHADDLEADQQAFERLMAGECDAYELKKRFVAASGEMVPVRIYVRLLRDPAGEPEHAICMVHDLRHEQAAQQALQRQSNLYSMLSRVNQLIVHSDSAEDVLASACRIAVEDGQMSFAWIGQCNDQGHIVSALAHAGDRQMASGVHELFEIFAAHPGQGLSEQAIAEGRTVVVNDTLSVVTYRPWHSFSRRYRCLSAISMPLLHQGRVFANLTLYADSVGFFTEPLVATLEEMASDIGFALDSLQRDQALAAAGQVINSSPYVLIRWKAVTGWPVEFVSDNVRRWGIEPEYLQGDSHNFAAMIHEQDRGRVETEVERYLAQGLNSYTQTYRLVLPGNRGVIWLEDRTHVQRDMTGKVQSIEGVLVDITARRQQEMRLQQAAAVLDSTREAVLITDANKYILQVNPAFRDMFGWSEADLQGRSTAVLRSGLHDDVFYRDVWHHLNTEGHWQGEIVSRRRHGELFPALLSISRLDMDEEVRFVGVYTDLSRLKDSESRLEHLSTHDALTGLPNRKALFRQLEHCSQYNRKYRRLSALLLSDLDNFRAINDSFGHLEGDQLLLEVARRFRSELSDDVELYHLGGDEFAVVLEQIHDEGDAAQVATRLMQQLQPLFKLSGGQAVQMSVSFGISLVDQSGSPSQQILQQADAALFRAKEQRGSLSFFSDDMTVAVQQRLAMEQSLRQALERQEFCLYYQPQWSTDGGHLTGVEALIRWQHPDRGMIPPAAFIPVAEQSGLIGQIGRWVLQEACRQVARWQAAGVPVPRVAVNVSPQQLHYHSLVDELAAALEESGIEPERLELEVTESALMSPGVNAEDMLQALREQGVRLAIDDFGTGYSSLAYLKRFPLDLLKIDKSFTDDLLGSKEAHAIVETIILLGHRLGLDVLAEGVETPAQQQALEQLACDHIQGYLMSRPLPVVELERLLRDAHVDL</sequence>
<dbReference type="PANTHER" id="PTHR44757:SF2">
    <property type="entry name" value="BIOFILM ARCHITECTURE MAINTENANCE PROTEIN MBAA"/>
    <property type="match status" value="1"/>
</dbReference>
<dbReference type="InterPro" id="IPR013767">
    <property type="entry name" value="PAS_fold"/>
</dbReference>
<dbReference type="Pfam" id="PF08447">
    <property type="entry name" value="PAS_3"/>
    <property type="match status" value="2"/>
</dbReference>
<keyword evidence="1" id="KW-0812">Transmembrane</keyword>
<organism evidence="6 7">
    <name type="scientific">Marinobacterium weihaiense</name>
    <dbReference type="NCBI Taxonomy" id="2851016"/>
    <lineage>
        <taxon>Bacteria</taxon>
        <taxon>Pseudomonadati</taxon>
        <taxon>Pseudomonadota</taxon>
        <taxon>Gammaproteobacteria</taxon>
        <taxon>Oceanospirillales</taxon>
        <taxon>Oceanospirillaceae</taxon>
        <taxon>Marinobacterium</taxon>
    </lineage>
</organism>
<dbReference type="SMART" id="SM00086">
    <property type="entry name" value="PAC"/>
    <property type="match status" value="3"/>
</dbReference>
<comment type="caution">
    <text evidence="6">The sequence shown here is derived from an EMBL/GenBank/DDBJ whole genome shotgun (WGS) entry which is preliminary data.</text>
</comment>
<evidence type="ECO:0000259" key="5">
    <source>
        <dbReference type="PROSITE" id="PS50887"/>
    </source>
</evidence>
<dbReference type="NCBIfam" id="TIGR00229">
    <property type="entry name" value="sensory_box"/>
    <property type="match status" value="2"/>
</dbReference>
<dbReference type="CDD" id="cd00130">
    <property type="entry name" value="PAS"/>
    <property type="match status" value="3"/>
</dbReference>
<dbReference type="SMART" id="SM00065">
    <property type="entry name" value="GAF"/>
    <property type="match status" value="1"/>
</dbReference>
<evidence type="ECO:0000256" key="1">
    <source>
        <dbReference type="SAM" id="Phobius"/>
    </source>
</evidence>
<feature type="domain" description="PAC" evidence="3">
    <location>
        <begin position="233"/>
        <end position="285"/>
    </location>
</feature>
<reference evidence="6 7" key="1">
    <citation type="submission" date="2021-06" db="EMBL/GenBank/DDBJ databases">
        <title>Bacterium isolated from marine sediment.</title>
        <authorList>
            <person name="Zhu K.-L."/>
            <person name="Du Z.-J."/>
            <person name="Liang Q.-Y."/>
        </authorList>
    </citation>
    <scope>NUCLEOTIDE SEQUENCE [LARGE SCALE GENOMIC DNA]</scope>
    <source>
        <strain evidence="6 7">A346</strain>
    </source>
</reference>
<dbReference type="InterPro" id="IPR003018">
    <property type="entry name" value="GAF"/>
</dbReference>
<evidence type="ECO:0000259" key="3">
    <source>
        <dbReference type="PROSITE" id="PS50113"/>
    </source>
</evidence>
<dbReference type="SMART" id="SM00091">
    <property type="entry name" value="PAS"/>
    <property type="match status" value="3"/>
</dbReference>
<feature type="domain" description="PAC" evidence="3">
    <location>
        <begin position="534"/>
        <end position="587"/>
    </location>
</feature>
<feature type="domain" description="EAL" evidence="4">
    <location>
        <begin position="881"/>
        <end position="1135"/>
    </location>
</feature>
<protein>
    <submittedName>
        <fullName evidence="6">EAL domain-containing protein</fullName>
    </submittedName>
</protein>
<dbReference type="NCBIfam" id="TIGR00254">
    <property type="entry name" value="GGDEF"/>
    <property type="match status" value="1"/>
</dbReference>
<dbReference type="InterPro" id="IPR013655">
    <property type="entry name" value="PAS_fold_3"/>
</dbReference>
<evidence type="ECO:0000313" key="7">
    <source>
        <dbReference type="Proteomes" id="UP000755551"/>
    </source>
</evidence>
<dbReference type="InterPro" id="IPR000160">
    <property type="entry name" value="GGDEF_dom"/>
</dbReference>
<dbReference type="Pfam" id="PF00989">
    <property type="entry name" value="PAS"/>
    <property type="match status" value="1"/>
</dbReference>
<dbReference type="PROSITE" id="PS50883">
    <property type="entry name" value="EAL"/>
    <property type="match status" value="1"/>
</dbReference>
<dbReference type="PANTHER" id="PTHR44757">
    <property type="entry name" value="DIGUANYLATE CYCLASE DGCP"/>
    <property type="match status" value="1"/>
</dbReference>
<gene>
    <name evidence="6" type="ORF">KTN04_05315</name>
</gene>
<dbReference type="Pfam" id="PF00563">
    <property type="entry name" value="EAL"/>
    <property type="match status" value="1"/>
</dbReference>
<dbReference type="InterPro" id="IPR001610">
    <property type="entry name" value="PAC"/>
</dbReference>
<dbReference type="CDD" id="cd01949">
    <property type="entry name" value="GGDEF"/>
    <property type="match status" value="1"/>
</dbReference>